<dbReference type="Proteomes" id="UP000321323">
    <property type="component" value="Chromosome"/>
</dbReference>
<sequence>MKLYVGRPRGNGRFYQPDIALRTVGWGSAELLKLIESQAK</sequence>
<evidence type="ECO:0008006" key="3">
    <source>
        <dbReference type="Google" id="ProtNLM"/>
    </source>
</evidence>
<organism evidence="1 2">
    <name type="scientific">[Empedobacter] haloabium</name>
    <dbReference type="NCBI Taxonomy" id="592317"/>
    <lineage>
        <taxon>Bacteria</taxon>
        <taxon>Pseudomonadati</taxon>
        <taxon>Pseudomonadota</taxon>
        <taxon>Betaproteobacteria</taxon>
        <taxon>Burkholderiales</taxon>
        <taxon>Oxalobacteraceae</taxon>
        <taxon>Telluria group</taxon>
        <taxon>Telluria group incertae sedis</taxon>
    </lineage>
</organism>
<name>A0ABZ1UJ79_9BURK</name>
<protein>
    <recommendedName>
        <fullName evidence="3">AlpA family phage regulatory protein</fullName>
    </recommendedName>
</protein>
<gene>
    <name evidence="1" type="ORF">E7V67_021825</name>
</gene>
<accession>A0ABZ1UJ79</accession>
<dbReference type="EMBL" id="CP136508">
    <property type="protein sequence ID" value="WUR12315.1"/>
    <property type="molecule type" value="Genomic_DNA"/>
</dbReference>
<keyword evidence="2" id="KW-1185">Reference proteome</keyword>
<proteinExistence type="predicted"/>
<reference evidence="1 2" key="1">
    <citation type="journal article" date="2019" name="Int. J. Syst. Evol. Microbiol.">
        <title>The Draft Whole-Genome Sequence of the Antibiotic Producer Empedobacter haloabium ATCC 31962 Provides Indications for Its Taxonomic Reclassification.</title>
        <authorList>
            <person name="Miess H."/>
            <person name="Arlt P."/>
            <person name="Apel A.K."/>
            <person name="Weber T."/>
            <person name="Nieselt K."/>
            <person name="Hanssen F."/>
            <person name="Czemmel S."/>
            <person name="Nahnsen S."/>
            <person name="Gross H."/>
        </authorList>
    </citation>
    <scope>NUCLEOTIDE SEQUENCE [LARGE SCALE GENOMIC DNA]</scope>
    <source>
        <strain evidence="1 2">ATCC 31962</strain>
    </source>
</reference>
<evidence type="ECO:0000313" key="2">
    <source>
        <dbReference type="Proteomes" id="UP000321323"/>
    </source>
</evidence>
<evidence type="ECO:0000313" key="1">
    <source>
        <dbReference type="EMBL" id="WUR12315.1"/>
    </source>
</evidence>